<evidence type="ECO:0000256" key="1">
    <source>
        <dbReference type="SAM" id="MobiDB-lite"/>
    </source>
</evidence>
<feature type="compositionally biased region" description="Basic and acidic residues" evidence="1">
    <location>
        <begin position="221"/>
        <end position="232"/>
    </location>
</feature>
<dbReference type="PANTHER" id="PTHR47481:SF14">
    <property type="entry name" value="RETROTRANSPOSON COPIA-LIKE N-TERMINAL DOMAIN-CONTAINING PROTEIN"/>
    <property type="match status" value="1"/>
</dbReference>
<feature type="domain" description="Retrovirus-related Pol polyprotein from transposon TNT 1-94-like beta-barrel" evidence="3">
    <location>
        <begin position="250"/>
        <end position="334"/>
    </location>
</feature>
<evidence type="ECO:0000259" key="2">
    <source>
        <dbReference type="Pfam" id="PF13976"/>
    </source>
</evidence>
<feature type="domain" description="GAG-pre-integrase" evidence="2">
    <location>
        <begin position="372"/>
        <end position="427"/>
    </location>
</feature>
<dbReference type="OrthoDB" id="7615500at2759"/>
<dbReference type="PANTHER" id="PTHR47481">
    <property type="match status" value="1"/>
</dbReference>
<keyword evidence="4" id="KW-1185">Reference proteome</keyword>
<evidence type="ECO:0000259" key="3">
    <source>
        <dbReference type="Pfam" id="PF22936"/>
    </source>
</evidence>
<dbReference type="Proteomes" id="UP000694866">
    <property type="component" value="Unplaced"/>
</dbReference>
<organism evidence="4 5">
    <name type="scientific">Fopius arisanus</name>
    <dbReference type="NCBI Taxonomy" id="64838"/>
    <lineage>
        <taxon>Eukaryota</taxon>
        <taxon>Metazoa</taxon>
        <taxon>Ecdysozoa</taxon>
        <taxon>Arthropoda</taxon>
        <taxon>Hexapoda</taxon>
        <taxon>Insecta</taxon>
        <taxon>Pterygota</taxon>
        <taxon>Neoptera</taxon>
        <taxon>Endopterygota</taxon>
        <taxon>Hymenoptera</taxon>
        <taxon>Apocrita</taxon>
        <taxon>Ichneumonoidea</taxon>
        <taxon>Braconidae</taxon>
        <taxon>Opiinae</taxon>
        <taxon>Fopius</taxon>
    </lineage>
</organism>
<evidence type="ECO:0000313" key="4">
    <source>
        <dbReference type="Proteomes" id="UP000694866"/>
    </source>
</evidence>
<evidence type="ECO:0008006" key="6">
    <source>
        <dbReference type="Google" id="ProtNLM"/>
    </source>
</evidence>
<dbReference type="InterPro" id="IPR025724">
    <property type="entry name" value="GAG-pre-integrase_dom"/>
</dbReference>
<dbReference type="Pfam" id="PF14223">
    <property type="entry name" value="Retrotran_gag_2"/>
    <property type="match status" value="1"/>
</dbReference>
<reference evidence="5" key="1">
    <citation type="submission" date="2025-08" db="UniProtKB">
        <authorList>
            <consortium name="RefSeq"/>
        </authorList>
    </citation>
    <scope>IDENTIFICATION</scope>
    <source>
        <strain evidence="5">USDA-PBARC FA_bdor</strain>
        <tissue evidence="5">Whole organism</tissue>
    </source>
</reference>
<protein>
    <recommendedName>
        <fullName evidence="6">GAG-pre-integrase domain-containing protein</fullName>
    </recommendedName>
</protein>
<feature type="region of interest" description="Disordered" evidence="1">
    <location>
        <begin position="208"/>
        <end position="232"/>
    </location>
</feature>
<dbReference type="Pfam" id="PF13976">
    <property type="entry name" value="gag_pre-integrs"/>
    <property type="match status" value="1"/>
</dbReference>
<dbReference type="RefSeq" id="XP_011313392.1">
    <property type="nucleotide sequence ID" value="XM_011315090.1"/>
</dbReference>
<dbReference type="InterPro" id="IPR054722">
    <property type="entry name" value="PolX-like_BBD"/>
</dbReference>
<name>A0A9R1UAE1_9HYME</name>
<dbReference type="GeneID" id="105272858"/>
<gene>
    <name evidence="5" type="primary">LOC105272858</name>
</gene>
<dbReference type="KEGG" id="fas:105272858"/>
<evidence type="ECO:0000313" key="5">
    <source>
        <dbReference type="RefSeq" id="XP_011313392.1"/>
    </source>
</evidence>
<dbReference type="Pfam" id="PF22936">
    <property type="entry name" value="Pol_BBD"/>
    <property type="match status" value="1"/>
</dbReference>
<sequence>MRENTWETVDPGIPPTDAAPLAKWNERNQKACGTIKLLVEKGQRHHIVDKKTTKEMWVILREHNEEATLSNKVAILRQIYDLRLNEEGNAEEHLSTLCNLVNQVTALGKNFEDDDIVAIMLSSLPESYGTLVMALEARPETDLTQSLVKGNIIAEWKRRSNPSNTRSPELALKTNNPHEGNQSCFLCHKKGHRKATCGKFLLSKQKHNPKGGIQKASTAQADHKVNRDSEDGSGRDYAFMVSSKTTTSTWYFDSGATKHMTNSVNFFTKMNTNYRSQARVANERVCEVFGIGSGIIECQIHNGEKRKIELNNVLYVPSFDSGLISVRILDKKGFKVIINKGRLPAYKGTSECMIGDWRGQMYELRQIDRAYSARVKHTENCIHTWHRRFGHRDPVPIKALTNGGIAEGIRITECCIKKLCESCIQGKGKSS</sequence>
<dbReference type="AlphaFoldDB" id="A0A9R1UAE1"/>
<accession>A0A9R1UAE1</accession>
<proteinExistence type="predicted"/>